<dbReference type="InterPro" id="IPR052340">
    <property type="entry name" value="RNase_Y/CdgJ"/>
</dbReference>
<evidence type="ECO:0000313" key="4">
    <source>
        <dbReference type="Proteomes" id="UP000270530"/>
    </source>
</evidence>
<keyword evidence="4" id="KW-1185">Reference proteome</keyword>
<dbReference type="InterPro" id="IPR013976">
    <property type="entry name" value="HDOD"/>
</dbReference>
<dbReference type="InterPro" id="IPR014408">
    <property type="entry name" value="dGMP_Pdiesterase_EAL/HD-GYP"/>
</dbReference>
<reference evidence="4" key="2">
    <citation type="submission" date="2018-06" db="EMBL/GenBank/DDBJ databases">
        <title>Genome sequence of Rhodanobacteraceae bacterium strain Dysh456.</title>
        <authorList>
            <person name="Fukui M."/>
        </authorList>
    </citation>
    <scope>NUCLEOTIDE SEQUENCE [LARGE SCALE GENOMIC DNA]</scope>
    <source>
        <strain evidence="4">Dysh456</strain>
    </source>
</reference>
<dbReference type="Proteomes" id="UP000270530">
    <property type="component" value="Chromosome"/>
</dbReference>
<dbReference type="PANTHER" id="PTHR33525:SF4">
    <property type="entry name" value="CYCLIC DI-GMP PHOSPHODIESTERASE CDGJ"/>
    <property type="match status" value="1"/>
</dbReference>
<dbReference type="PROSITE" id="PS51833">
    <property type="entry name" value="HDOD"/>
    <property type="match status" value="1"/>
</dbReference>
<dbReference type="SUPFAM" id="SSF141868">
    <property type="entry name" value="EAL domain-like"/>
    <property type="match status" value="1"/>
</dbReference>
<evidence type="ECO:0000259" key="2">
    <source>
        <dbReference type="PROSITE" id="PS51833"/>
    </source>
</evidence>
<dbReference type="PIRSF" id="PIRSF003180">
    <property type="entry name" value="DiGMPpdiest_YuxH"/>
    <property type="match status" value="1"/>
</dbReference>
<evidence type="ECO:0000313" key="3">
    <source>
        <dbReference type="EMBL" id="BBD81036.1"/>
    </source>
</evidence>
<dbReference type="InterPro" id="IPR035919">
    <property type="entry name" value="EAL_sf"/>
</dbReference>
<organism evidence="3 4">
    <name type="scientific">Aerosticca soli</name>
    <dbReference type="NCBI Taxonomy" id="2010829"/>
    <lineage>
        <taxon>Bacteria</taxon>
        <taxon>Pseudomonadati</taxon>
        <taxon>Pseudomonadota</taxon>
        <taxon>Gammaproteobacteria</taxon>
        <taxon>Lysobacterales</taxon>
        <taxon>Rhodanobacteraceae</taxon>
        <taxon>Aerosticca</taxon>
    </lineage>
</organism>
<dbReference type="Pfam" id="PF08668">
    <property type="entry name" value="HDOD"/>
    <property type="match status" value="1"/>
</dbReference>
<accession>A0A2Z6E788</accession>
<protein>
    <submittedName>
        <fullName evidence="3">EAL domain protein</fullName>
    </submittedName>
</protein>
<dbReference type="SUPFAM" id="SSF109604">
    <property type="entry name" value="HD-domain/PDEase-like"/>
    <property type="match status" value="1"/>
</dbReference>
<sequence>MMSEHMSANPGPSQPPAPALAGQPLPVVRIPMLDQDRQLFAYELVFQLGATDTAELMHRLLATLTDGTLSGLVRGSRTFLNLTREILLEQTDVLLHQPRFGVIVQPQAADDLELLDRLRQLAQRGCLLLLDAGDSPLHGSARLEALLQMVQFVRLDASRLEPDDLLERSQRLHERGIWVIAGQVDDHATYQRCLALPLHAIQGRYLFLPEKVDVPVLTANRLSILRLMRTLTENNPGPVELGEIIRDDAVLSFKLLSCVNSAYFALPRQFKSVQQAAIYFGVTRMRNWIYTMALGGMDDRPPELLRAALIRAQMCERLAEADGLPRDRRELAFTVGLFSLLDTLMCVPMETILEQLPLAREIVEALVEKRGPYAALLDQVHAWECGMLSGQTPQRIQRLASIYLESTQWADQVYAHADVQPH</sequence>
<dbReference type="PANTHER" id="PTHR33525">
    <property type="match status" value="1"/>
</dbReference>
<dbReference type="KEGG" id="rbd:ALSL_2411"/>
<name>A0A2Z6E788_9GAMM</name>
<feature type="region of interest" description="Disordered" evidence="1">
    <location>
        <begin position="1"/>
        <end position="20"/>
    </location>
</feature>
<evidence type="ECO:0000256" key="1">
    <source>
        <dbReference type="SAM" id="MobiDB-lite"/>
    </source>
</evidence>
<reference evidence="4" key="1">
    <citation type="submission" date="2018-04" db="EMBL/GenBank/DDBJ databases">
        <authorList>
            <person name="Watanabe M."/>
            <person name="Kojima H."/>
        </authorList>
    </citation>
    <scope>NUCLEOTIDE SEQUENCE [LARGE SCALE GENOMIC DNA]</scope>
    <source>
        <strain evidence="4">Dysh456</strain>
    </source>
</reference>
<dbReference type="EMBL" id="AP018560">
    <property type="protein sequence ID" value="BBD81036.1"/>
    <property type="molecule type" value="Genomic_DNA"/>
</dbReference>
<gene>
    <name evidence="3" type="ORF">ALSL_2411</name>
</gene>
<proteinExistence type="predicted"/>
<dbReference type="AlphaFoldDB" id="A0A2Z6E788"/>
<dbReference type="Gene3D" id="1.10.3210.10">
    <property type="entry name" value="Hypothetical protein af1432"/>
    <property type="match status" value="1"/>
</dbReference>
<feature type="domain" description="HDOD" evidence="2">
    <location>
        <begin position="217"/>
        <end position="406"/>
    </location>
</feature>